<feature type="transmembrane region" description="Helical" evidence="1">
    <location>
        <begin position="69"/>
        <end position="90"/>
    </location>
</feature>
<feature type="transmembrane region" description="Helical" evidence="1">
    <location>
        <begin position="16"/>
        <end position="34"/>
    </location>
</feature>
<dbReference type="VEuPathDB" id="FungiDB:P170DRAFT_514074"/>
<feature type="transmembrane region" description="Helical" evidence="1">
    <location>
        <begin position="40"/>
        <end position="57"/>
    </location>
</feature>
<proteinExistence type="predicted"/>
<dbReference type="AlphaFoldDB" id="A0A2I2FSX9"/>
<dbReference type="GeneID" id="36562874"/>
<gene>
    <name evidence="2" type="ORF">P170DRAFT_514074</name>
</gene>
<keyword evidence="1" id="KW-0812">Transmembrane</keyword>
<dbReference type="Proteomes" id="UP000234275">
    <property type="component" value="Unassembled WGS sequence"/>
</dbReference>
<dbReference type="RefSeq" id="XP_024699050.1">
    <property type="nucleotide sequence ID" value="XM_024855168.1"/>
</dbReference>
<accession>A0A2I2FSX9</accession>
<protein>
    <submittedName>
        <fullName evidence="2">Uncharacterized protein</fullName>
    </submittedName>
</protein>
<organism evidence="2 3">
    <name type="scientific">Aspergillus steynii IBT 23096</name>
    <dbReference type="NCBI Taxonomy" id="1392250"/>
    <lineage>
        <taxon>Eukaryota</taxon>
        <taxon>Fungi</taxon>
        <taxon>Dikarya</taxon>
        <taxon>Ascomycota</taxon>
        <taxon>Pezizomycotina</taxon>
        <taxon>Eurotiomycetes</taxon>
        <taxon>Eurotiomycetidae</taxon>
        <taxon>Eurotiales</taxon>
        <taxon>Aspergillaceae</taxon>
        <taxon>Aspergillus</taxon>
        <taxon>Aspergillus subgen. Circumdati</taxon>
    </lineage>
</organism>
<dbReference type="EMBL" id="MSFO01000010">
    <property type="protein sequence ID" value="PLB43748.1"/>
    <property type="molecule type" value="Genomic_DNA"/>
</dbReference>
<reference evidence="2 3" key="1">
    <citation type="submission" date="2016-12" db="EMBL/GenBank/DDBJ databases">
        <title>The genomes of Aspergillus section Nigri reveals drivers in fungal speciation.</title>
        <authorList>
            <consortium name="DOE Joint Genome Institute"/>
            <person name="Vesth T.C."/>
            <person name="Nybo J."/>
            <person name="Theobald S."/>
            <person name="Brandl J."/>
            <person name="Frisvad J.C."/>
            <person name="Nielsen K.F."/>
            <person name="Lyhne E.K."/>
            <person name="Kogle M.E."/>
            <person name="Kuo A."/>
            <person name="Riley R."/>
            <person name="Clum A."/>
            <person name="Nolan M."/>
            <person name="Lipzen A."/>
            <person name="Salamov A."/>
            <person name="Henrissat B."/>
            <person name="Wiebenga A."/>
            <person name="De Vries R.P."/>
            <person name="Grigoriev I.V."/>
            <person name="Mortensen U.H."/>
            <person name="Andersen M.R."/>
            <person name="Baker S.E."/>
        </authorList>
    </citation>
    <scope>NUCLEOTIDE SEQUENCE [LARGE SCALE GENOMIC DNA]</scope>
    <source>
        <strain evidence="2 3">IBT 23096</strain>
    </source>
</reference>
<evidence type="ECO:0000313" key="2">
    <source>
        <dbReference type="EMBL" id="PLB43748.1"/>
    </source>
</evidence>
<name>A0A2I2FSX9_9EURO</name>
<keyword evidence="1" id="KW-0472">Membrane</keyword>
<sequence length="100" mass="11232">MPSLQEITTLINKASPFMFISFLLFSNAFHYYVGTTDSEFILSQNLSVLVALAGVYIRDSFPGNAKLKLLSSVTTTVAFIFMPKPYLVLIPGFKEWWGTK</sequence>
<evidence type="ECO:0000313" key="3">
    <source>
        <dbReference type="Proteomes" id="UP000234275"/>
    </source>
</evidence>
<keyword evidence="1" id="KW-1133">Transmembrane helix</keyword>
<evidence type="ECO:0000256" key="1">
    <source>
        <dbReference type="SAM" id="Phobius"/>
    </source>
</evidence>
<keyword evidence="3" id="KW-1185">Reference proteome</keyword>
<comment type="caution">
    <text evidence="2">The sequence shown here is derived from an EMBL/GenBank/DDBJ whole genome shotgun (WGS) entry which is preliminary data.</text>
</comment>